<name>A0A0V1FNQ2_TRIPS</name>
<dbReference type="EMBL" id="JYDT01000055">
    <property type="protein sequence ID" value="KRY87441.1"/>
    <property type="molecule type" value="Genomic_DNA"/>
</dbReference>
<protein>
    <submittedName>
        <fullName evidence="1">Uncharacterized protein</fullName>
    </submittedName>
</protein>
<evidence type="ECO:0000313" key="1">
    <source>
        <dbReference type="EMBL" id="KRY87441.1"/>
    </source>
</evidence>
<keyword evidence="2" id="KW-1185">Reference proteome</keyword>
<gene>
    <name evidence="1" type="ORF">T4D_10854</name>
</gene>
<evidence type="ECO:0000313" key="2">
    <source>
        <dbReference type="Proteomes" id="UP000054995"/>
    </source>
</evidence>
<comment type="caution">
    <text evidence="1">The sequence shown here is derived from an EMBL/GenBank/DDBJ whole genome shotgun (WGS) entry which is preliminary data.</text>
</comment>
<reference evidence="1 2" key="1">
    <citation type="submission" date="2015-01" db="EMBL/GenBank/DDBJ databases">
        <title>Evolution of Trichinella species and genotypes.</title>
        <authorList>
            <person name="Korhonen P.K."/>
            <person name="Edoardo P."/>
            <person name="Giuseppe L.R."/>
            <person name="Gasser R.B."/>
        </authorList>
    </citation>
    <scope>NUCLEOTIDE SEQUENCE [LARGE SCALE GENOMIC DNA]</scope>
    <source>
        <strain evidence="1">ISS470</strain>
    </source>
</reference>
<organism evidence="1 2">
    <name type="scientific">Trichinella pseudospiralis</name>
    <name type="common">Parasitic roundworm</name>
    <dbReference type="NCBI Taxonomy" id="6337"/>
    <lineage>
        <taxon>Eukaryota</taxon>
        <taxon>Metazoa</taxon>
        <taxon>Ecdysozoa</taxon>
        <taxon>Nematoda</taxon>
        <taxon>Enoplea</taxon>
        <taxon>Dorylaimia</taxon>
        <taxon>Trichinellida</taxon>
        <taxon>Trichinellidae</taxon>
        <taxon>Trichinella</taxon>
    </lineage>
</organism>
<dbReference type="Proteomes" id="UP000054995">
    <property type="component" value="Unassembled WGS sequence"/>
</dbReference>
<accession>A0A0V1FNQ2</accession>
<sequence length="104" mass="11783">MASADNLTSKLPDSLLISNLRPSAKHHQSCALLKKIKVPVVIEHLPYQMEIDTCSKFTTVSEYISKLVKVKESCLVNVQYENIHCPLTLIALNKHCLNRLRQLL</sequence>
<proteinExistence type="predicted"/>
<dbReference type="AlphaFoldDB" id="A0A0V1FNQ2"/>